<evidence type="ECO:0000256" key="1">
    <source>
        <dbReference type="ARBA" id="ARBA00007441"/>
    </source>
</evidence>
<dbReference type="Gene3D" id="3.40.640.10">
    <property type="entry name" value="Type I PLP-dependent aspartate aminotransferase-like (Major domain)"/>
    <property type="match status" value="1"/>
</dbReference>
<dbReference type="InterPro" id="IPR015422">
    <property type="entry name" value="PyrdxlP-dep_Trfase_small"/>
</dbReference>
<dbReference type="SUPFAM" id="SSF53383">
    <property type="entry name" value="PLP-dependent transferases"/>
    <property type="match status" value="1"/>
</dbReference>
<name>A0AAN6NH86_9PEZI</name>
<dbReference type="CDD" id="cd00609">
    <property type="entry name" value="AAT_like"/>
    <property type="match status" value="1"/>
</dbReference>
<reference evidence="5" key="1">
    <citation type="journal article" date="2023" name="Mol. Phylogenet. Evol.">
        <title>Genome-scale phylogeny and comparative genomics of the fungal order Sordariales.</title>
        <authorList>
            <person name="Hensen N."/>
            <person name="Bonometti L."/>
            <person name="Westerberg I."/>
            <person name="Brannstrom I.O."/>
            <person name="Guillou S."/>
            <person name="Cros-Aarteil S."/>
            <person name="Calhoun S."/>
            <person name="Haridas S."/>
            <person name="Kuo A."/>
            <person name="Mondo S."/>
            <person name="Pangilinan J."/>
            <person name="Riley R."/>
            <person name="LaButti K."/>
            <person name="Andreopoulos B."/>
            <person name="Lipzen A."/>
            <person name="Chen C."/>
            <person name="Yan M."/>
            <person name="Daum C."/>
            <person name="Ng V."/>
            <person name="Clum A."/>
            <person name="Steindorff A."/>
            <person name="Ohm R.A."/>
            <person name="Martin F."/>
            <person name="Silar P."/>
            <person name="Natvig D.O."/>
            <person name="Lalanne C."/>
            <person name="Gautier V."/>
            <person name="Ament-Velasquez S.L."/>
            <person name="Kruys A."/>
            <person name="Hutchinson M.I."/>
            <person name="Powell A.J."/>
            <person name="Barry K."/>
            <person name="Miller A.N."/>
            <person name="Grigoriev I.V."/>
            <person name="Debuchy R."/>
            <person name="Gladieux P."/>
            <person name="Hiltunen Thoren M."/>
            <person name="Johannesson H."/>
        </authorList>
    </citation>
    <scope>NUCLEOTIDE SEQUENCE [LARGE SCALE GENOMIC DNA]</scope>
    <source>
        <strain evidence="5">CBS 340.73</strain>
    </source>
</reference>
<accession>A0AAN6NH86</accession>
<dbReference type="Pfam" id="PF00155">
    <property type="entry name" value="Aminotran_1_2"/>
    <property type="match status" value="1"/>
</dbReference>
<protein>
    <recommendedName>
        <fullName evidence="3">Aminotransferase class I/classII large domain-containing protein</fullName>
    </recommendedName>
</protein>
<evidence type="ECO:0000256" key="2">
    <source>
        <dbReference type="ARBA" id="ARBA00022898"/>
    </source>
</evidence>
<keyword evidence="2" id="KW-0663">Pyridoxal phosphate</keyword>
<dbReference type="InterPro" id="IPR015421">
    <property type="entry name" value="PyrdxlP-dep_Trfase_major"/>
</dbReference>
<comment type="caution">
    <text evidence="4">The sequence shown here is derived from an EMBL/GenBank/DDBJ whole genome shotgun (WGS) entry which is preliminary data.</text>
</comment>
<dbReference type="AlphaFoldDB" id="A0AAN6NH86"/>
<organism evidence="4 5">
    <name type="scientific">Diplogelasinospora grovesii</name>
    <dbReference type="NCBI Taxonomy" id="303347"/>
    <lineage>
        <taxon>Eukaryota</taxon>
        <taxon>Fungi</taxon>
        <taxon>Dikarya</taxon>
        <taxon>Ascomycota</taxon>
        <taxon>Pezizomycotina</taxon>
        <taxon>Sordariomycetes</taxon>
        <taxon>Sordariomycetidae</taxon>
        <taxon>Sordariales</taxon>
        <taxon>Diplogelasinosporaceae</taxon>
        <taxon>Diplogelasinospora</taxon>
    </lineage>
</organism>
<dbReference type="EMBL" id="MU853755">
    <property type="protein sequence ID" value="KAK3945465.1"/>
    <property type="molecule type" value="Genomic_DNA"/>
</dbReference>
<gene>
    <name evidence="4" type="ORF">QBC46DRAFT_372304</name>
</gene>
<evidence type="ECO:0000313" key="5">
    <source>
        <dbReference type="Proteomes" id="UP001303473"/>
    </source>
</evidence>
<dbReference type="InterPro" id="IPR015424">
    <property type="entry name" value="PyrdxlP-dep_Trfase"/>
</dbReference>
<dbReference type="Gene3D" id="3.90.1150.10">
    <property type="entry name" value="Aspartate Aminotransferase, domain 1"/>
    <property type="match status" value="1"/>
</dbReference>
<feature type="domain" description="Aminotransferase class I/classII large" evidence="3">
    <location>
        <begin position="58"/>
        <end position="281"/>
    </location>
</feature>
<dbReference type="InterPro" id="IPR004838">
    <property type="entry name" value="NHTrfase_class1_PyrdxlP-BS"/>
</dbReference>
<dbReference type="PROSITE" id="PS00105">
    <property type="entry name" value="AA_TRANSFER_CLASS_1"/>
    <property type="match status" value="1"/>
</dbReference>
<evidence type="ECO:0000313" key="4">
    <source>
        <dbReference type="EMBL" id="KAK3945465.1"/>
    </source>
</evidence>
<keyword evidence="5" id="KW-1185">Reference proteome</keyword>
<dbReference type="InterPro" id="IPR004839">
    <property type="entry name" value="Aminotransferase_I/II_large"/>
</dbReference>
<dbReference type="Proteomes" id="UP001303473">
    <property type="component" value="Unassembled WGS sequence"/>
</dbReference>
<sequence length="397" mass="43270">MVRIAPFEIEQWMDKYETTPGVLNIAETCAASVSIDDLVGLCEDKDAPGPLTLSKPMTYGAIRGSQTLRERIASLFDRVSPSHLSADDVIVTQGAIAANFLLFYTLIGPGDHVICVYPTYQQLYAVPESLGAEVSLWKLKQEQGYVADVGELEKLAKPNTKMIVINTPNNPTGSCIPRPVLEAIVAFAKGRGIIILSDEVYSPLYHSLPHGKEAPPSILAFGYEKTVATGSMSKAFALAGIRVGWLASRDKSIIEAVAAARDYTTISVSQLDDQVAAYALSNNVLPALLRRNMELARTNLALLSGFVTKYSSVCFWEKPVAGTTALIQFRNKGRPVEDPDFILDVLSKTKVFFMPASPCFGLGNDFKGYVRLGYVCHTDVLKTGLAQLGQYLEQHLL</sequence>
<proteinExistence type="inferred from homology"/>
<dbReference type="PANTHER" id="PTHR43510:SF1">
    <property type="entry name" value="AMINOTRANSFERASE FUNCTION, HYPOTHETICAL (EUROFUNG)"/>
    <property type="match status" value="1"/>
</dbReference>
<evidence type="ECO:0000259" key="3">
    <source>
        <dbReference type="Pfam" id="PF00155"/>
    </source>
</evidence>
<comment type="similarity">
    <text evidence="1">Belongs to the class-I pyridoxal-phosphate-dependent aminotransferase family.</text>
</comment>
<dbReference type="GO" id="GO:0003824">
    <property type="term" value="F:catalytic activity"/>
    <property type="evidence" value="ECO:0007669"/>
    <property type="project" value="InterPro"/>
</dbReference>
<dbReference type="PANTHER" id="PTHR43510">
    <property type="entry name" value="AMINOTRANSFERASE FUNCTION, HYPOTHETICAL (EUROFUNG)"/>
    <property type="match status" value="1"/>
</dbReference>
<dbReference type="GO" id="GO:0030170">
    <property type="term" value="F:pyridoxal phosphate binding"/>
    <property type="evidence" value="ECO:0007669"/>
    <property type="project" value="InterPro"/>
</dbReference>